<evidence type="ECO:0000313" key="10">
    <source>
        <dbReference type="Proteomes" id="UP000002770"/>
    </source>
</evidence>
<dbReference type="Proteomes" id="UP000002770">
    <property type="component" value="Unassembled WGS sequence"/>
</dbReference>
<evidence type="ECO:0000313" key="9">
    <source>
        <dbReference type="EMBL" id="EHL31248.1"/>
    </source>
</evidence>
<dbReference type="InterPro" id="IPR029038">
    <property type="entry name" value="MetRS_Zn"/>
</dbReference>
<dbReference type="InParanoid" id="G9EN87"/>
<dbReference type="OrthoDB" id="9810191at2"/>
<dbReference type="Pfam" id="PF09334">
    <property type="entry name" value="tRNA-synt_1g"/>
    <property type="match status" value="1"/>
</dbReference>
<evidence type="ECO:0000256" key="1">
    <source>
        <dbReference type="ARBA" id="ARBA00022598"/>
    </source>
</evidence>
<accession>G9EN87</accession>
<keyword evidence="5 7" id="KW-0030">Aminoacyl-tRNA synthetase</keyword>
<dbReference type="SUPFAM" id="SSF52374">
    <property type="entry name" value="Nucleotidylyl transferase"/>
    <property type="match status" value="1"/>
</dbReference>
<dbReference type="Gene3D" id="2.20.28.20">
    <property type="entry name" value="Methionyl-tRNA synthetase, Zn-domain"/>
    <property type="match status" value="1"/>
</dbReference>
<evidence type="ECO:0000256" key="5">
    <source>
        <dbReference type="ARBA" id="ARBA00023146"/>
    </source>
</evidence>
<evidence type="ECO:0000256" key="2">
    <source>
        <dbReference type="ARBA" id="ARBA00022741"/>
    </source>
</evidence>
<reference evidence="9 10" key="1">
    <citation type="journal article" date="2011" name="BMC Genomics">
        <title>Insight into cross-talk between intra-amoebal pathogens.</title>
        <authorList>
            <person name="Gimenez G."/>
            <person name="Bertelli C."/>
            <person name="Moliner C."/>
            <person name="Robert C."/>
            <person name="Raoult D."/>
            <person name="Fournier P.E."/>
            <person name="Greub G."/>
        </authorList>
    </citation>
    <scope>NUCLEOTIDE SEQUENCE [LARGE SCALE GENOMIC DNA]</scope>
    <source>
        <strain evidence="9 10">LLAP12</strain>
    </source>
</reference>
<sequence length="512" mass="58725">MSKKGKSTNINRTLLLYLVFPTPNGRLHLGHIGGPYLKLDVIKRYNQQIGNKAYIYGGTDSYDSYVLLKALDENKKPEEICEYYHQCIKQDLLKMNIALDDFVNPLHEKELFSKIAKKIHDRIIPFTISEQESYPFTKERGFLPPSFITGNCPNCEQKIHSFICEHCGLYFKPEQAKNLSCKTSDNMIELKKIHSMFLPIQTHELTKQISSKTNSKVLLDKVATLCSQTDTSRLSIPISWGVETGQKNSVFYTYGNFFHYLYTLGEKFKEQHQLEKNPLDELHTDKPGYVETVASFGFDNIMSFMINTLNYAITIKSPGLTHYLPSYFLTLDGEKFSTSRKHAIWVDSLANEVSIDILRFYLLKINVDNIFNDFKTNEFINFHNQVATRLTKVLGNQAIKVRSGLNSLQIKARYDELIEQSYAITMPENYSATQIYHNLTLFLAQDPKDSVAHTLWLKCFAVLFYPVMPELSGKIWSGLGFHGFPNPNESLQAEGYLPLDISIPLISIEHLK</sequence>
<proteinExistence type="inferred from homology"/>
<dbReference type="PANTHER" id="PTHR45765:SF1">
    <property type="entry name" value="METHIONINE--TRNA LIGASE, CYTOPLASMIC"/>
    <property type="match status" value="1"/>
</dbReference>
<dbReference type="InterPro" id="IPR001412">
    <property type="entry name" value="aa-tRNA-synth_I_CS"/>
</dbReference>
<comment type="catalytic activity">
    <reaction evidence="6">
        <text>tRNA(Met) + L-methionine + ATP = L-methionyl-tRNA(Met) + AMP + diphosphate</text>
        <dbReference type="Rhea" id="RHEA:13481"/>
        <dbReference type="Rhea" id="RHEA-COMP:9667"/>
        <dbReference type="Rhea" id="RHEA-COMP:9698"/>
        <dbReference type="ChEBI" id="CHEBI:30616"/>
        <dbReference type="ChEBI" id="CHEBI:33019"/>
        <dbReference type="ChEBI" id="CHEBI:57844"/>
        <dbReference type="ChEBI" id="CHEBI:78442"/>
        <dbReference type="ChEBI" id="CHEBI:78530"/>
        <dbReference type="ChEBI" id="CHEBI:456215"/>
        <dbReference type="EC" id="6.1.1.10"/>
    </reaction>
</comment>
<feature type="domain" description="Methionyl/Leucyl tRNA synthetase" evidence="8">
    <location>
        <begin position="21"/>
        <end position="397"/>
    </location>
</feature>
<dbReference type="STRING" id="658187.LDG_6709"/>
<dbReference type="Gene3D" id="3.40.50.620">
    <property type="entry name" value="HUPs"/>
    <property type="match status" value="1"/>
</dbReference>
<evidence type="ECO:0000256" key="3">
    <source>
        <dbReference type="ARBA" id="ARBA00022840"/>
    </source>
</evidence>
<dbReference type="GO" id="GO:0005829">
    <property type="term" value="C:cytosol"/>
    <property type="evidence" value="ECO:0007669"/>
    <property type="project" value="TreeGrafter"/>
</dbReference>
<dbReference type="PROSITE" id="PS00178">
    <property type="entry name" value="AA_TRNA_LIGASE_I"/>
    <property type="match status" value="1"/>
</dbReference>
<dbReference type="eggNOG" id="COG0143">
    <property type="taxonomic scope" value="Bacteria"/>
</dbReference>
<dbReference type="AlphaFoldDB" id="G9EN87"/>
<evidence type="ECO:0000256" key="7">
    <source>
        <dbReference type="RuleBase" id="RU363039"/>
    </source>
</evidence>
<keyword evidence="4 7" id="KW-0648">Protein biosynthesis</keyword>
<evidence type="ECO:0000256" key="6">
    <source>
        <dbReference type="ARBA" id="ARBA00047364"/>
    </source>
</evidence>
<evidence type="ECO:0000259" key="8">
    <source>
        <dbReference type="Pfam" id="PF09334"/>
    </source>
</evidence>
<dbReference type="InterPro" id="IPR014729">
    <property type="entry name" value="Rossmann-like_a/b/a_fold"/>
</dbReference>
<dbReference type="InterPro" id="IPR023458">
    <property type="entry name" value="Met-tRNA_ligase_1"/>
</dbReference>
<keyword evidence="1 7" id="KW-0436">Ligase</keyword>
<evidence type="ECO:0000256" key="4">
    <source>
        <dbReference type="ARBA" id="ARBA00022917"/>
    </source>
</evidence>
<protein>
    <recommendedName>
        <fullName evidence="8">Methionyl/Leucyl tRNA synthetase domain-containing protein</fullName>
    </recommendedName>
</protein>
<dbReference type="GO" id="GO:0005524">
    <property type="term" value="F:ATP binding"/>
    <property type="evidence" value="ECO:0007669"/>
    <property type="project" value="UniProtKB-KW"/>
</dbReference>
<name>G9EN87_9GAMM</name>
<dbReference type="EMBL" id="JH413817">
    <property type="protein sequence ID" value="EHL31248.1"/>
    <property type="molecule type" value="Genomic_DNA"/>
</dbReference>
<dbReference type="GO" id="GO:0004825">
    <property type="term" value="F:methionine-tRNA ligase activity"/>
    <property type="evidence" value="ECO:0007669"/>
    <property type="project" value="UniProtKB-EC"/>
</dbReference>
<keyword evidence="10" id="KW-1185">Reference proteome</keyword>
<dbReference type="RefSeq" id="WP_006870639.1">
    <property type="nucleotide sequence ID" value="NZ_JH413817.1"/>
</dbReference>
<dbReference type="GO" id="GO:0006431">
    <property type="term" value="P:methionyl-tRNA aminoacylation"/>
    <property type="evidence" value="ECO:0007669"/>
    <property type="project" value="TreeGrafter"/>
</dbReference>
<keyword evidence="3 7" id="KW-0067">ATP-binding</keyword>
<dbReference type="PANTHER" id="PTHR45765">
    <property type="entry name" value="METHIONINE--TRNA LIGASE"/>
    <property type="match status" value="1"/>
</dbReference>
<organism evidence="9 10">
    <name type="scientific">Legionella drancourtii LLAP12</name>
    <dbReference type="NCBI Taxonomy" id="658187"/>
    <lineage>
        <taxon>Bacteria</taxon>
        <taxon>Pseudomonadati</taxon>
        <taxon>Pseudomonadota</taxon>
        <taxon>Gammaproteobacteria</taxon>
        <taxon>Legionellales</taxon>
        <taxon>Legionellaceae</taxon>
        <taxon>Legionella</taxon>
    </lineage>
</organism>
<gene>
    <name evidence="9" type="ORF">LDG_6709</name>
</gene>
<comment type="similarity">
    <text evidence="7">Belongs to the class-I aminoacyl-tRNA synthetase family.</text>
</comment>
<keyword evidence="2 7" id="KW-0547">Nucleotide-binding</keyword>
<dbReference type="InterPro" id="IPR015413">
    <property type="entry name" value="Methionyl/Leucyl_tRNA_Synth"/>
</dbReference>
<dbReference type="HOGENOM" id="CLU_009710_10_1_6"/>